<keyword evidence="3" id="KW-1185">Reference proteome</keyword>
<accession>A0A5C6B0V0</accession>
<evidence type="ECO:0000313" key="2">
    <source>
        <dbReference type="EMBL" id="TWU05201.1"/>
    </source>
</evidence>
<feature type="transmembrane region" description="Helical" evidence="1">
    <location>
        <begin position="6"/>
        <end position="26"/>
    </location>
</feature>
<comment type="caution">
    <text evidence="2">The sequence shown here is derived from an EMBL/GenBank/DDBJ whole genome shotgun (WGS) entry which is preliminary data.</text>
</comment>
<dbReference type="Pfam" id="PF06966">
    <property type="entry name" value="DUF1295"/>
    <property type="match status" value="1"/>
</dbReference>
<feature type="transmembrane region" description="Helical" evidence="1">
    <location>
        <begin position="98"/>
        <end position="122"/>
    </location>
</feature>
<dbReference type="PANTHER" id="PTHR32251:SF17">
    <property type="entry name" value="STEROID 5-ALPHA REDUCTASE C-TERMINAL DOMAIN-CONTAINING PROTEIN"/>
    <property type="match status" value="1"/>
</dbReference>
<protein>
    <submittedName>
        <fullName evidence="2">3-oxo-5-alpha-steroid 4-dehydrogenase</fullName>
    </submittedName>
</protein>
<keyword evidence="1" id="KW-1133">Transmembrane helix</keyword>
<dbReference type="RefSeq" id="WP_197532911.1">
    <property type="nucleotide sequence ID" value="NZ_SJPP01000004.1"/>
</dbReference>
<dbReference type="EMBL" id="SJPP01000004">
    <property type="protein sequence ID" value="TWU05201.1"/>
    <property type="molecule type" value="Genomic_DNA"/>
</dbReference>
<dbReference type="Proteomes" id="UP000320735">
    <property type="component" value="Unassembled WGS sequence"/>
</dbReference>
<dbReference type="AlphaFoldDB" id="A0A5C6B0V0"/>
<reference evidence="2 3" key="1">
    <citation type="submission" date="2019-02" db="EMBL/GenBank/DDBJ databases">
        <title>Deep-cultivation of Planctomycetes and their phenomic and genomic characterization uncovers novel biology.</title>
        <authorList>
            <person name="Wiegand S."/>
            <person name="Jogler M."/>
            <person name="Boedeker C."/>
            <person name="Pinto D."/>
            <person name="Vollmers J."/>
            <person name="Rivas-Marin E."/>
            <person name="Kohn T."/>
            <person name="Peeters S.H."/>
            <person name="Heuer A."/>
            <person name="Rast P."/>
            <person name="Oberbeckmann S."/>
            <person name="Bunk B."/>
            <person name="Jeske O."/>
            <person name="Meyerdierks A."/>
            <person name="Storesund J.E."/>
            <person name="Kallscheuer N."/>
            <person name="Luecker S."/>
            <person name="Lage O.M."/>
            <person name="Pohl T."/>
            <person name="Merkel B.J."/>
            <person name="Hornburger P."/>
            <person name="Mueller R.-W."/>
            <person name="Bruemmer F."/>
            <person name="Labrenz M."/>
            <person name="Spormann A.M."/>
            <person name="Op Den Camp H."/>
            <person name="Overmann J."/>
            <person name="Amann R."/>
            <person name="Jetten M.S.M."/>
            <person name="Mascher T."/>
            <person name="Medema M.H."/>
            <person name="Devos D.P."/>
            <person name="Kaster A.-K."/>
            <person name="Ovreas L."/>
            <person name="Rohde M."/>
            <person name="Galperin M.Y."/>
            <person name="Jogler C."/>
        </authorList>
    </citation>
    <scope>NUCLEOTIDE SEQUENCE [LARGE SCALE GENOMIC DNA]</scope>
    <source>
        <strain evidence="2 3">CA54</strain>
    </source>
</reference>
<gene>
    <name evidence="2" type="ORF">CA54_58890</name>
</gene>
<dbReference type="PROSITE" id="PS50244">
    <property type="entry name" value="S5A_REDUCTASE"/>
    <property type="match status" value="1"/>
</dbReference>
<dbReference type="PANTHER" id="PTHR32251">
    <property type="entry name" value="3-OXO-5-ALPHA-STEROID 4-DEHYDROGENASE"/>
    <property type="match status" value="1"/>
</dbReference>
<feature type="transmembrane region" description="Helical" evidence="1">
    <location>
        <begin position="33"/>
        <end position="52"/>
    </location>
</feature>
<evidence type="ECO:0000313" key="3">
    <source>
        <dbReference type="Proteomes" id="UP000320735"/>
    </source>
</evidence>
<name>A0A5C6B0V0_9PLAN</name>
<keyword evidence="1" id="KW-0812">Transmembrane</keyword>
<evidence type="ECO:0000256" key="1">
    <source>
        <dbReference type="SAM" id="Phobius"/>
    </source>
</evidence>
<dbReference type="Gene3D" id="1.20.120.1630">
    <property type="match status" value="1"/>
</dbReference>
<feature type="transmembrane region" description="Helical" evidence="1">
    <location>
        <begin position="208"/>
        <end position="229"/>
    </location>
</feature>
<dbReference type="GO" id="GO:0016020">
    <property type="term" value="C:membrane"/>
    <property type="evidence" value="ECO:0007669"/>
    <property type="project" value="TreeGrafter"/>
</dbReference>
<proteinExistence type="predicted"/>
<organism evidence="2 3">
    <name type="scientific">Symmachiella macrocystis</name>
    <dbReference type="NCBI Taxonomy" id="2527985"/>
    <lineage>
        <taxon>Bacteria</taxon>
        <taxon>Pseudomonadati</taxon>
        <taxon>Planctomycetota</taxon>
        <taxon>Planctomycetia</taxon>
        <taxon>Planctomycetales</taxon>
        <taxon>Planctomycetaceae</taxon>
        <taxon>Symmachiella</taxon>
    </lineage>
</organism>
<sequence length="263" mass="29965">MSPFLVNLAVVTGMMLCVWLVSLRLNDVSIVDLAWGAGFVVIAWVSFLITGMPTPQKWVIVGLASLWGLRLSGYLTWRNLGKPEDYRYRMMREKHGSGFPLRSLFTVFGLQGVIMWIVSLPLQTGQMENNQDRIGLLAILGMILWCIGFLFESVGDWQLAQFKADPANAGQVMDRGLWRYTRHPNYFGDFLVWWGLYCVSFGRGTAWWSVIGPIVMSILLVRVSGVTLLESSLKTRKKGYESYIQRTHAFFPFPPKRESNQKL</sequence>
<keyword evidence="1" id="KW-0472">Membrane</keyword>
<dbReference type="InterPro" id="IPR010721">
    <property type="entry name" value="UstE-like"/>
</dbReference>
<feature type="transmembrane region" description="Helical" evidence="1">
    <location>
        <begin position="134"/>
        <end position="151"/>
    </location>
</feature>